<dbReference type="InterPro" id="IPR014308">
    <property type="entry name" value="Xanthine_DH_XdhC"/>
</dbReference>
<dbReference type="InterPro" id="IPR036291">
    <property type="entry name" value="NAD(P)-bd_dom_sf"/>
</dbReference>
<reference evidence="4" key="1">
    <citation type="journal article" date="2019" name="Int. J. Syst. Evol. Microbiol.">
        <title>The Global Catalogue of Microorganisms (GCM) 10K type strain sequencing project: providing services to taxonomists for standard genome sequencing and annotation.</title>
        <authorList>
            <consortium name="The Broad Institute Genomics Platform"/>
            <consortium name="The Broad Institute Genome Sequencing Center for Infectious Disease"/>
            <person name="Wu L."/>
            <person name="Ma J."/>
        </authorList>
    </citation>
    <scope>NUCLEOTIDE SEQUENCE [LARGE SCALE GENOMIC DNA]</scope>
    <source>
        <strain evidence="4">JCM 14309</strain>
    </source>
</reference>
<feature type="domain" description="XdhC- CoxI" evidence="1">
    <location>
        <begin position="15"/>
        <end position="73"/>
    </location>
</feature>
<feature type="domain" description="XdhC Rossmann" evidence="2">
    <location>
        <begin position="113"/>
        <end position="261"/>
    </location>
</feature>
<dbReference type="InterPro" id="IPR003777">
    <property type="entry name" value="XdhC_CoxI"/>
</dbReference>
<dbReference type="SUPFAM" id="SSF51735">
    <property type="entry name" value="NAD(P)-binding Rossmann-fold domains"/>
    <property type="match status" value="1"/>
</dbReference>
<name>A0ABP6M138_9MICC</name>
<gene>
    <name evidence="3" type="primary">xdhC</name>
    <name evidence="3" type="ORF">GCM10010529_17540</name>
</gene>
<dbReference type="NCBIfam" id="TIGR02964">
    <property type="entry name" value="xanthine_xdhC"/>
    <property type="match status" value="1"/>
</dbReference>
<dbReference type="RefSeq" id="WP_344681654.1">
    <property type="nucleotide sequence ID" value="NZ_BAAAVT010000010.1"/>
</dbReference>
<dbReference type="Pfam" id="PF02625">
    <property type="entry name" value="XdhC_CoxI"/>
    <property type="match status" value="1"/>
</dbReference>
<proteinExistence type="predicted"/>
<dbReference type="InterPro" id="IPR027051">
    <property type="entry name" value="XdhC_Rossmann_dom"/>
</dbReference>
<evidence type="ECO:0000313" key="3">
    <source>
        <dbReference type="EMBL" id="GAA3065078.1"/>
    </source>
</evidence>
<evidence type="ECO:0000259" key="2">
    <source>
        <dbReference type="Pfam" id="PF13478"/>
    </source>
</evidence>
<comment type="caution">
    <text evidence="3">The sequence shown here is derived from an EMBL/GenBank/DDBJ whole genome shotgun (WGS) entry which is preliminary data.</text>
</comment>
<keyword evidence="4" id="KW-1185">Reference proteome</keyword>
<evidence type="ECO:0000313" key="4">
    <source>
        <dbReference type="Proteomes" id="UP001500236"/>
    </source>
</evidence>
<dbReference type="InterPro" id="IPR052698">
    <property type="entry name" value="MoCofactor_Util/Proc"/>
</dbReference>
<dbReference type="EMBL" id="BAAAVT010000010">
    <property type="protein sequence ID" value="GAA3065078.1"/>
    <property type="molecule type" value="Genomic_DNA"/>
</dbReference>
<dbReference type="Proteomes" id="UP001500236">
    <property type="component" value="Unassembled WGS sequence"/>
</dbReference>
<sequence>MELTGDWHEALGRLRARGRAGVLVTVLSTRGHAPREAGAKMVVVADGSWDSIGGGNLEQTAIEHARSLLAPGSESPQVLELSLTEHAPAVHGRQCCGGQVSLLFERIGALPVVAIFGVGHVGLETARMFSRLSVTLHLVDSREEQAGRARALDLTESRAQVEVHHAPAPETVMAQLPAGAHVLIMTHDHAEDLFLCEAALGREDLGYAGLIGSRAKWARFRRRLQESGHPEEHLDRITCPIGLSEVPGKDPVSIAVSVVADYLRRGSVGAPGGASA</sequence>
<accession>A0ABP6M138</accession>
<dbReference type="PANTHER" id="PTHR30388:SF6">
    <property type="entry name" value="XANTHINE DEHYDROGENASE SUBUNIT A-RELATED"/>
    <property type="match status" value="1"/>
</dbReference>
<evidence type="ECO:0000259" key="1">
    <source>
        <dbReference type="Pfam" id="PF02625"/>
    </source>
</evidence>
<organism evidence="3 4">
    <name type="scientific">Nesterenkonia aethiopica</name>
    <dbReference type="NCBI Taxonomy" id="269144"/>
    <lineage>
        <taxon>Bacteria</taxon>
        <taxon>Bacillati</taxon>
        <taxon>Actinomycetota</taxon>
        <taxon>Actinomycetes</taxon>
        <taxon>Micrococcales</taxon>
        <taxon>Micrococcaceae</taxon>
        <taxon>Nesterenkonia</taxon>
    </lineage>
</organism>
<dbReference type="Gene3D" id="3.40.50.720">
    <property type="entry name" value="NAD(P)-binding Rossmann-like Domain"/>
    <property type="match status" value="1"/>
</dbReference>
<dbReference type="PANTHER" id="PTHR30388">
    <property type="entry name" value="ALDEHYDE OXIDOREDUCTASE MOLYBDENUM COFACTOR ASSEMBLY PROTEIN"/>
    <property type="match status" value="1"/>
</dbReference>
<protein>
    <submittedName>
        <fullName evidence="3">Xanthine dehydrogenase accessory protein XdhC</fullName>
    </submittedName>
</protein>
<dbReference type="Pfam" id="PF13478">
    <property type="entry name" value="XdhC_C"/>
    <property type="match status" value="1"/>
</dbReference>